<dbReference type="GO" id="GO:0030001">
    <property type="term" value="P:metal ion transport"/>
    <property type="evidence" value="ECO:0007669"/>
    <property type="project" value="InterPro"/>
</dbReference>
<keyword evidence="4" id="KW-0732">Signal</keyword>
<keyword evidence="2" id="KW-0813">Transport</keyword>
<comment type="subcellular location">
    <subcellularLocation>
        <location evidence="1">Cell envelope</location>
    </subcellularLocation>
</comment>
<dbReference type="Gene3D" id="3.40.50.1980">
    <property type="entry name" value="Nitrogenase molybdenum iron protein domain"/>
    <property type="match status" value="1"/>
</dbReference>
<keyword evidence="5" id="KW-0812">Transmembrane</keyword>
<dbReference type="GeneID" id="1444412"/>
<dbReference type="GO" id="GO:0046872">
    <property type="term" value="F:metal ion binding"/>
    <property type="evidence" value="ECO:0007669"/>
    <property type="project" value="UniProtKB-KW"/>
</dbReference>
<accession>A0A832WH90</accession>
<evidence type="ECO:0000256" key="2">
    <source>
        <dbReference type="ARBA" id="ARBA00022448"/>
    </source>
</evidence>
<dbReference type="InterPro" id="IPR006127">
    <property type="entry name" value="ZnuA-like"/>
</dbReference>
<protein>
    <submittedName>
        <fullName evidence="6">Zinc ABC transporter solute-binding protein</fullName>
    </submittedName>
</protein>
<evidence type="ECO:0000256" key="5">
    <source>
        <dbReference type="SAM" id="Phobius"/>
    </source>
</evidence>
<evidence type="ECO:0000256" key="4">
    <source>
        <dbReference type="ARBA" id="ARBA00022729"/>
    </source>
</evidence>
<reference evidence="6" key="1">
    <citation type="journal article" date="2020" name="bioRxiv">
        <title>A rank-normalized archaeal taxonomy based on genome phylogeny resolves widespread incomplete and uneven classifications.</title>
        <authorList>
            <person name="Rinke C."/>
            <person name="Chuvochina M."/>
            <person name="Mussig A.J."/>
            <person name="Chaumeil P.-A."/>
            <person name="Waite D.W."/>
            <person name="Whitman W.B."/>
            <person name="Parks D.H."/>
            <person name="Hugenholtz P."/>
        </authorList>
    </citation>
    <scope>NUCLEOTIDE SEQUENCE</scope>
    <source>
        <strain evidence="6">UBA8834</strain>
    </source>
</reference>
<sequence length="325" mass="35816">MKKILTFVVIILLFAQPVISQEKHKPVVVTSLPSIASIIREALGDSVEIIYLVPPGVEPHQYQLSPDQIALLRKADVIVTTGHLPAEMKVLELKKSGEIPGVVLSIEDYERYGFRYLPERWYTGKNNPHGIWLDPRNALAIAEATGDALVELHPELKDVIRNNLRRFEDKINVVIESYSGILAGKKAIIELPSQQYTLEWLGIEVVDSIKPEAEVPAKSVDSITPSADVVVYDEATPQTLKDASRKLSERLGIPLANVTILWVKENYSTVLIENTKSIIKAMSEKGGVVVKTESSDVAKYSIISLIVGIVVGVSIGIVIKRCPVL</sequence>
<evidence type="ECO:0000313" key="7">
    <source>
        <dbReference type="Proteomes" id="UP000617544"/>
    </source>
</evidence>
<dbReference type="InterPro" id="IPR050492">
    <property type="entry name" value="Bact_metal-bind_prot9"/>
</dbReference>
<dbReference type="Proteomes" id="UP000617544">
    <property type="component" value="Unassembled WGS sequence"/>
</dbReference>
<dbReference type="PANTHER" id="PTHR42953">
    <property type="entry name" value="HIGH-AFFINITY ZINC UPTAKE SYSTEM PROTEIN ZNUA-RELATED"/>
    <property type="match status" value="1"/>
</dbReference>
<feature type="transmembrane region" description="Helical" evidence="5">
    <location>
        <begin position="300"/>
        <end position="319"/>
    </location>
</feature>
<dbReference type="CDD" id="cd01145">
    <property type="entry name" value="TroA_c"/>
    <property type="match status" value="1"/>
</dbReference>
<keyword evidence="5" id="KW-1133">Transmembrane helix</keyword>
<gene>
    <name evidence="6" type="ORF">HA331_03970</name>
</gene>
<dbReference type="OMA" id="YLPERWY"/>
<dbReference type="EMBL" id="DUJN01000004">
    <property type="protein sequence ID" value="HII60905.1"/>
    <property type="molecule type" value="Genomic_DNA"/>
</dbReference>
<dbReference type="SMR" id="A0A832WH90"/>
<dbReference type="RefSeq" id="WP_010884625.1">
    <property type="nucleotide sequence ID" value="NZ_DUJN01000004.1"/>
</dbReference>
<name>A0A832WH90_PYRHR</name>
<dbReference type="AlphaFoldDB" id="A0A832WH90"/>
<dbReference type="PANTHER" id="PTHR42953:SF1">
    <property type="entry name" value="METAL-BINDING PROTEIN HI_0362-RELATED"/>
    <property type="match status" value="1"/>
</dbReference>
<keyword evidence="5" id="KW-0472">Membrane</keyword>
<proteinExistence type="predicted"/>
<keyword evidence="3" id="KW-0479">Metal-binding</keyword>
<evidence type="ECO:0000313" key="6">
    <source>
        <dbReference type="EMBL" id="HII60905.1"/>
    </source>
</evidence>
<comment type="caution">
    <text evidence="6">The sequence shown here is derived from an EMBL/GenBank/DDBJ whole genome shotgun (WGS) entry which is preliminary data.</text>
</comment>
<evidence type="ECO:0000256" key="3">
    <source>
        <dbReference type="ARBA" id="ARBA00022723"/>
    </source>
</evidence>
<dbReference type="Pfam" id="PF01297">
    <property type="entry name" value="ZnuA"/>
    <property type="match status" value="1"/>
</dbReference>
<dbReference type="SUPFAM" id="SSF53807">
    <property type="entry name" value="Helical backbone' metal receptor"/>
    <property type="match status" value="1"/>
</dbReference>
<evidence type="ECO:0000256" key="1">
    <source>
        <dbReference type="ARBA" id="ARBA00004196"/>
    </source>
</evidence>
<organism evidence="6 7">
    <name type="scientific">Pyrococcus horikoshii</name>
    <dbReference type="NCBI Taxonomy" id="53953"/>
    <lineage>
        <taxon>Archaea</taxon>
        <taxon>Methanobacteriati</taxon>
        <taxon>Methanobacteriota</taxon>
        <taxon>Thermococci</taxon>
        <taxon>Thermococcales</taxon>
        <taxon>Thermococcaceae</taxon>
        <taxon>Pyrococcus</taxon>
    </lineage>
</organism>